<comment type="caution">
    <text evidence="1">The sequence shown here is derived from an EMBL/GenBank/DDBJ whole genome shotgun (WGS) entry which is preliminary data.</text>
</comment>
<organism evidence="1 2">
    <name type="scientific">Gossypium arboreum</name>
    <name type="common">Tree cotton</name>
    <name type="synonym">Gossypium nanking</name>
    <dbReference type="NCBI Taxonomy" id="29729"/>
    <lineage>
        <taxon>Eukaryota</taxon>
        <taxon>Viridiplantae</taxon>
        <taxon>Streptophyta</taxon>
        <taxon>Embryophyta</taxon>
        <taxon>Tracheophyta</taxon>
        <taxon>Spermatophyta</taxon>
        <taxon>Magnoliopsida</taxon>
        <taxon>eudicotyledons</taxon>
        <taxon>Gunneridae</taxon>
        <taxon>Pentapetalae</taxon>
        <taxon>rosids</taxon>
        <taxon>malvids</taxon>
        <taxon>Malvales</taxon>
        <taxon>Malvaceae</taxon>
        <taxon>Malvoideae</taxon>
        <taxon>Gossypium</taxon>
    </lineage>
</organism>
<reference evidence="1 2" key="1">
    <citation type="submission" date="2023-03" db="EMBL/GenBank/DDBJ databases">
        <title>WGS of Gossypium arboreum.</title>
        <authorList>
            <person name="Yu D."/>
        </authorList>
    </citation>
    <scope>NUCLEOTIDE SEQUENCE [LARGE SCALE GENOMIC DNA]</scope>
    <source>
        <tissue evidence="1">Leaf</tissue>
    </source>
</reference>
<evidence type="ECO:0000313" key="2">
    <source>
        <dbReference type="Proteomes" id="UP001358586"/>
    </source>
</evidence>
<gene>
    <name evidence="1" type="ORF">PVK06_024080</name>
</gene>
<name>A0ABR0PDD0_GOSAR</name>
<accession>A0ABR0PDD0</accession>
<protein>
    <submittedName>
        <fullName evidence="1">Uncharacterized protein</fullName>
    </submittedName>
</protein>
<proteinExistence type="predicted"/>
<dbReference type="EMBL" id="JARKNE010000007">
    <property type="protein sequence ID" value="KAK5819119.1"/>
    <property type="molecule type" value="Genomic_DNA"/>
</dbReference>
<keyword evidence="2" id="KW-1185">Reference proteome</keyword>
<sequence length="150" mass="17340">MTEEVSKPINLVIDVIVNVEVDLTFTTNLELKPILSEGVNELTILEETPAEQVNEFFSFSFDNYEKTLVDRSSCEIEVKCSRYFFIRLEHTNLNVDITKRILPFQGSFLVCSLLLLHRRNPIFWTTQFLKLNRGGQDYPALFVELSCQNG</sequence>
<evidence type="ECO:0000313" key="1">
    <source>
        <dbReference type="EMBL" id="KAK5819119.1"/>
    </source>
</evidence>
<dbReference type="Proteomes" id="UP001358586">
    <property type="component" value="Chromosome 7"/>
</dbReference>